<dbReference type="PROSITE" id="PS00074">
    <property type="entry name" value="GLFV_DEHYDROGENASE"/>
    <property type="match status" value="1"/>
</dbReference>
<gene>
    <name evidence="9" type="ORF">G7Y85_11210</name>
</gene>
<dbReference type="EMBL" id="JAAMOW010000005">
    <property type="protein sequence ID" value="NGY05341.1"/>
    <property type="molecule type" value="Genomic_DNA"/>
</dbReference>
<dbReference type="SMART" id="SM00839">
    <property type="entry name" value="ELFV_dehydrog"/>
    <property type="match status" value="1"/>
</dbReference>
<evidence type="ECO:0000313" key="10">
    <source>
        <dbReference type="Proteomes" id="UP000472676"/>
    </source>
</evidence>
<evidence type="ECO:0000313" key="9">
    <source>
        <dbReference type="EMBL" id="NGY05341.1"/>
    </source>
</evidence>
<dbReference type="FunFam" id="3.40.50.10860:FF:000010">
    <property type="entry name" value="Leucine dehydrogenase"/>
    <property type="match status" value="1"/>
</dbReference>
<comment type="similarity">
    <text evidence="2 7">Belongs to the Glu/Leu/Phe/Val dehydrogenases family.</text>
</comment>
<dbReference type="Proteomes" id="UP000472676">
    <property type="component" value="Unassembled WGS sequence"/>
</dbReference>
<keyword evidence="10" id="KW-1185">Reference proteome</keyword>
<feature type="binding site" evidence="6">
    <location>
        <begin position="184"/>
        <end position="189"/>
    </location>
    <ligand>
        <name>NAD(+)</name>
        <dbReference type="ChEBI" id="CHEBI:57540"/>
    </ligand>
</feature>
<dbReference type="InterPro" id="IPR006096">
    <property type="entry name" value="Glu/Leu/Phe/Val/Trp_DH_C"/>
</dbReference>
<name>A0A6M2BSY6_9GAMM</name>
<dbReference type="RefSeq" id="WP_166256633.1">
    <property type="nucleotide sequence ID" value="NZ_JAAMOW010000005.1"/>
</dbReference>
<dbReference type="PANTHER" id="PTHR42722:SF1">
    <property type="entry name" value="VALINE DEHYDROGENASE"/>
    <property type="match status" value="1"/>
</dbReference>
<dbReference type="InterPro" id="IPR036291">
    <property type="entry name" value="NAD(P)-bd_dom_sf"/>
</dbReference>
<dbReference type="InterPro" id="IPR033524">
    <property type="entry name" value="Glu/Leu/Phe/Val_DH_AS"/>
</dbReference>
<dbReference type="PRINTS" id="PR00082">
    <property type="entry name" value="GLFDHDRGNASE"/>
</dbReference>
<dbReference type="PIRSF" id="PIRSF000188">
    <property type="entry name" value="Phe_leu_dh"/>
    <property type="match status" value="1"/>
</dbReference>
<dbReference type="Gene3D" id="3.40.50.720">
    <property type="entry name" value="NAD(P)-binding Rossmann-like Domain"/>
    <property type="match status" value="1"/>
</dbReference>
<proteinExistence type="inferred from homology"/>
<evidence type="ECO:0000256" key="4">
    <source>
        <dbReference type="ARBA" id="ARBA00023027"/>
    </source>
</evidence>
<dbReference type="Pfam" id="PF02812">
    <property type="entry name" value="ELFV_dehydrog_N"/>
    <property type="match status" value="1"/>
</dbReference>
<protein>
    <submittedName>
        <fullName evidence="9">Glu/Leu/Phe/Val dehydrogenase</fullName>
    </submittedName>
</protein>
<organism evidence="9 10">
    <name type="scientific">Solimonas terrae</name>
    <dbReference type="NCBI Taxonomy" id="1396819"/>
    <lineage>
        <taxon>Bacteria</taxon>
        <taxon>Pseudomonadati</taxon>
        <taxon>Pseudomonadota</taxon>
        <taxon>Gammaproteobacteria</taxon>
        <taxon>Nevskiales</taxon>
        <taxon>Nevskiaceae</taxon>
        <taxon>Solimonas</taxon>
    </lineage>
</organism>
<dbReference type="CDD" id="cd01075">
    <property type="entry name" value="NAD_bind_Leu_Phe_Val_DH"/>
    <property type="match status" value="1"/>
</dbReference>
<evidence type="ECO:0000256" key="2">
    <source>
        <dbReference type="ARBA" id="ARBA00006382"/>
    </source>
</evidence>
<evidence type="ECO:0000259" key="8">
    <source>
        <dbReference type="SMART" id="SM00839"/>
    </source>
</evidence>
<keyword evidence="6" id="KW-0547">Nucleotide-binding</keyword>
<keyword evidence="3 7" id="KW-0560">Oxidoreductase</keyword>
<reference evidence="9 10" key="1">
    <citation type="journal article" date="2014" name="Int. J. Syst. Evol. Microbiol.">
        <title>Solimonas terrae sp. nov., isolated from soil.</title>
        <authorList>
            <person name="Kim S.J."/>
            <person name="Moon J.Y."/>
            <person name="Weon H.Y."/>
            <person name="Ahn J.H."/>
            <person name="Chen W.M."/>
            <person name="Kwon S.W."/>
        </authorList>
    </citation>
    <scope>NUCLEOTIDE SEQUENCE [LARGE SCALE GENOMIC DNA]</scope>
    <source>
        <strain evidence="9 10">KIS83-12</strain>
    </source>
</reference>
<evidence type="ECO:0000256" key="7">
    <source>
        <dbReference type="RuleBase" id="RU004417"/>
    </source>
</evidence>
<feature type="domain" description="Glutamate/phenylalanine/leucine/valine/L-tryptophan dehydrogenase C-terminal" evidence="8">
    <location>
        <begin position="148"/>
        <end position="351"/>
    </location>
</feature>
<evidence type="ECO:0000256" key="3">
    <source>
        <dbReference type="ARBA" id="ARBA00023002"/>
    </source>
</evidence>
<dbReference type="SUPFAM" id="SSF51735">
    <property type="entry name" value="NAD(P)-binding Rossmann-fold domains"/>
    <property type="match status" value="1"/>
</dbReference>
<accession>A0A6M2BSY6</accession>
<dbReference type="InterPro" id="IPR006097">
    <property type="entry name" value="Glu/Leu/Phe/Val/Trp_DH_dimer"/>
</dbReference>
<evidence type="ECO:0000256" key="5">
    <source>
        <dbReference type="PIRSR" id="PIRSR000188-1"/>
    </source>
</evidence>
<dbReference type="GO" id="GO:0000166">
    <property type="term" value="F:nucleotide binding"/>
    <property type="evidence" value="ECO:0007669"/>
    <property type="project" value="UniProtKB-KW"/>
</dbReference>
<dbReference type="Pfam" id="PF00208">
    <property type="entry name" value="ELFV_dehydrog"/>
    <property type="match status" value="2"/>
</dbReference>
<comment type="caution">
    <text evidence="9">The sequence shown here is derived from an EMBL/GenBank/DDBJ whole genome shotgun (WGS) entry which is preliminary data.</text>
</comment>
<dbReference type="PANTHER" id="PTHR42722">
    <property type="entry name" value="LEUCINE DEHYDROGENASE"/>
    <property type="match status" value="1"/>
</dbReference>
<dbReference type="Gene3D" id="3.40.50.10860">
    <property type="entry name" value="Leucine Dehydrogenase, chain A, domain 1"/>
    <property type="match status" value="1"/>
</dbReference>
<dbReference type="AlphaFoldDB" id="A0A6M2BSY6"/>
<comment type="function">
    <text evidence="1">Catalyzes the reversible oxidative deamination of glutamate to alpha-ketoglutarate and ammonia.</text>
</comment>
<dbReference type="SUPFAM" id="SSF53223">
    <property type="entry name" value="Aminoacid dehydrogenase-like, N-terminal domain"/>
    <property type="match status" value="1"/>
</dbReference>
<keyword evidence="4 6" id="KW-0520">NAD</keyword>
<dbReference type="GO" id="GO:0016639">
    <property type="term" value="F:oxidoreductase activity, acting on the CH-NH2 group of donors, NAD or NADP as acceptor"/>
    <property type="evidence" value="ECO:0007669"/>
    <property type="project" value="InterPro"/>
</dbReference>
<sequence>MTPFTHPEFDQHETVSFCHDAATGLRAIIAVHNTHLGKGLGGCRMWPYASEDEALTDVLRLSRGMTYKAALAGLPQGGGKSVIIGDPRRDKTPALMRAMGRAVERLNGAYVVAEDSGTSVADIRLMAEQTRHVGGLADAKSVAAGRTGDPSPATALGVFIGLQAAVRHRLGRNELKGLCVAIQGVGNVGYRLAKHLHEAGAQLWVTDIYAPAVERCVQDFGATAVTMEDIHALDVDVFAPCALGAILNDATIPQLRAKVIAGAANNQLAVPATHGAALSAREILYAPDYCINAGGIIDIHYEGPAYHAPVVEAHLQRIGLTLTQIFERAAREALPTHVVADRMAEEIFRRD</sequence>
<dbReference type="InterPro" id="IPR006095">
    <property type="entry name" value="Glu/Leu/Phe/Val/Trp_DH"/>
</dbReference>
<dbReference type="InterPro" id="IPR016211">
    <property type="entry name" value="Glu/Phe/Leu/Val/Trp_DH_bac/arc"/>
</dbReference>
<feature type="active site" description="Proton donor/acceptor" evidence="5">
    <location>
        <position position="80"/>
    </location>
</feature>
<dbReference type="GO" id="GO:0006520">
    <property type="term" value="P:amino acid metabolic process"/>
    <property type="evidence" value="ECO:0007669"/>
    <property type="project" value="InterPro"/>
</dbReference>
<evidence type="ECO:0000256" key="6">
    <source>
        <dbReference type="PIRSR" id="PIRSR000188-2"/>
    </source>
</evidence>
<evidence type="ECO:0000256" key="1">
    <source>
        <dbReference type="ARBA" id="ARBA00003868"/>
    </source>
</evidence>
<dbReference type="InterPro" id="IPR046346">
    <property type="entry name" value="Aminoacid_DH-like_N_sf"/>
</dbReference>